<organism evidence="1 2">
    <name type="scientific">Macroventuria anomochaeta</name>
    <dbReference type="NCBI Taxonomy" id="301207"/>
    <lineage>
        <taxon>Eukaryota</taxon>
        <taxon>Fungi</taxon>
        <taxon>Dikarya</taxon>
        <taxon>Ascomycota</taxon>
        <taxon>Pezizomycotina</taxon>
        <taxon>Dothideomycetes</taxon>
        <taxon>Pleosporomycetidae</taxon>
        <taxon>Pleosporales</taxon>
        <taxon>Pleosporineae</taxon>
        <taxon>Didymellaceae</taxon>
        <taxon>Macroventuria</taxon>
    </lineage>
</organism>
<evidence type="ECO:0000313" key="1">
    <source>
        <dbReference type="EMBL" id="KAF2633292.1"/>
    </source>
</evidence>
<gene>
    <name evidence="1" type="ORF">BU25DRAFT_3229</name>
</gene>
<name>A0ACB6SJ97_9PLEO</name>
<comment type="caution">
    <text evidence="1">The sequence shown here is derived from an EMBL/GenBank/DDBJ whole genome shotgun (WGS) entry which is preliminary data.</text>
</comment>
<keyword evidence="2" id="KW-1185">Reference proteome</keyword>
<sequence length="130" mass="14425">MPTMLSLSLRKALTDQHGPWHIVYRYLRCTFPLFYLVLVCAYTHDCSFVRFCGCRHSGAGAGTCLEKLGRARKCWRSQEMGGRCKSDPCASSWCRLDSRLLSDVGVGDEPNARDAIHGKSFSGRTSGSSL</sequence>
<dbReference type="Proteomes" id="UP000799754">
    <property type="component" value="Unassembled WGS sequence"/>
</dbReference>
<evidence type="ECO:0000313" key="2">
    <source>
        <dbReference type="Proteomes" id="UP000799754"/>
    </source>
</evidence>
<dbReference type="EMBL" id="MU006701">
    <property type="protein sequence ID" value="KAF2633292.1"/>
    <property type="molecule type" value="Genomic_DNA"/>
</dbReference>
<accession>A0ACB6SJ97</accession>
<protein>
    <submittedName>
        <fullName evidence="1">Uncharacterized protein</fullName>
    </submittedName>
</protein>
<reference evidence="1" key="1">
    <citation type="journal article" date="2020" name="Stud. Mycol.">
        <title>101 Dothideomycetes genomes: a test case for predicting lifestyles and emergence of pathogens.</title>
        <authorList>
            <person name="Haridas S."/>
            <person name="Albert R."/>
            <person name="Binder M."/>
            <person name="Bloem J."/>
            <person name="Labutti K."/>
            <person name="Salamov A."/>
            <person name="Andreopoulos B."/>
            <person name="Baker S."/>
            <person name="Barry K."/>
            <person name="Bills G."/>
            <person name="Bluhm B."/>
            <person name="Cannon C."/>
            <person name="Castanera R."/>
            <person name="Culley D."/>
            <person name="Daum C."/>
            <person name="Ezra D."/>
            <person name="Gonzalez J."/>
            <person name="Henrissat B."/>
            <person name="Kuo A."/>
            <person name="Liang C."/>
            <person name="Lipzen A."/>
            <person name="Lutzoni F."/>
            <person name="Magnuson J."/>
            <person name="Mondo S."/>
            <person name="Nolan M."/>
            <person name="Ohm R."/>
            <person name="Pangilinan J."/>
            <person name="Park H.-J."/>
            <person name="Ramirez L."/>
            <person name="Alfaro M."/>
            <person name="Sun H."/>
            <person name="Tritt A."/>
            <person name="Yoshinaga Y."/>
            <person name="Zwiers L.-H."/>
            <person name="Turgeon B."/>
            <person name="Goodwin S."/>
            <person name="Spatafora J."/>
            <person name="Crous P."/>
            <person name="Grigoriev I."/>
        </authorList>
    </citation>
    <scope>NUCLEOTIDE SEQUENCE</scope>
    <source>
        <strain evidence="1">CBS 525.71</strain>
    </source>
</reference>
<proteinExistence type="predicted"/>